<dbReference type="Pfam" id="PF13622">
    <property type="entry name" value="4HBT_3"/>
    <property type="match status" value="1"/>
</dbReference>
<evidence type="ECO:0000313" key="3">
    <source>
        <dbReference type="EMBL" id="PVY48448.1"/>
    </source>
</evidence>
<reference evidence="3 5" key="3">
    <citation type="submission" date="2018-04" db="EMBL/GenBank/DDBJ databases">
        <title>Genomic Encyclopedia of Type Strains, Phase IV (KMG-IV): sequencing the most valuable type-strain genomes for metagenomic binning, comparative biology and taxonomic classification.</title>
        <authorList>
            <person name="Goeker M."/>
        </authorList>
    </citation>
    <scope>NUCLEOTIDE SEQUENCE [LARGE SCALE GENOMIC DNA]</scope>
    <source>
        <strain evidence="3 5">DSM 26588</strain>
    </source>
</reference>
<accession>A0A0S2W805</accession>
<organism evidence="2 4">
    <name type="scientific">Intestinimonas butyriciproducens</name>
    <dbReference type="NCBI Taxonomy" id="1297617"/>
    <lineage>
        <taxon>Bacteria</taxon>
        <taxon>Bacillati</taxon>
        <taxon>Bacillota</taxon>
        <taxon>Clostridia</taxon>
        <taxon>Eubacteriales</taxon>
        <taxon>Intestinimonas</taxon>
    </lineage>
</organism>
<dbReference type="eggNOG" id="COG2050">
    <property type="taxonomic scope" value="Bacteria"/>
</dbReference>
<dbReference type="InterPro" id="IPR052723">
    <property type="entry name" value="Acyl-CoA_thioesterase_PaaI"/>
</dbReference>
<evidence type="ECO:0000313" key="5">
    <source>
        <dbReference type="Proteomes" id="UP000245778"/>
    </source>
</evidence>
<protein>
    <submittedName>
        <fullName evidence="3">Acyl-CoA thioesterase</fullName>
    </submittedName>
</protein>
<dbReference type="Proteomes" id="UP000064844">
    <property type="component" value="Chromosome"/>
</dbReference>
<dbReference type="CDD" id="cd03443">
    <property type="entry name" value="PaaI_thioesterase"/>
    <property type="match status" value="1"/>
</dbReference>
<reference evidence="4" key="2">
    <citation type="submission" date="2015-04" db="EMBL/GenBank/DDBJ databases">
        <title>A butyrogenic pathway from the amino acid lysine in a human gut commensal.</title>
        <authorList>
            <person name="de Vos W.M."/>
            <person name="Bui N.T.P."/>
            <person name="Plugge C.M."/>
            <person name="Ritari J."/>
        </authorList>
    </citation>
    <scope>NUCLEOTIDE SEQUENCE [LARGE SCALE GENOMIC DNA]</scope>
    <source>
        <strain evidence="4">AF211</strain>
    </source>
</reference>
<dbReference type="KEGG" id="ibu:IB211_03063"/>
<dbReference type="Proteomes" id="UP000245778">
    <property type="component" value="Unassembled WGS sequence"/>
</dbReference>
<dbReference type="PANTHER" id="PTHR42856">
    <property type="entry name" value="ACYL-COENZYME A THIOESTERASE PAAI"/>
    <property type="match status" value="1"/>
</dbReference>
<sequence>MASCNKKNILDAQAIAEKDPFSTRNNIRVTAAYADGSGEGELTITPECLNPRGAVHGGCLATLANAVSGWVAGAVQHCNSATASYTLNFLRPAMGTSRKIRCRAAPVKLGRTLCVYHVVLLDDADTVVASGDFTYFMSAL</sequence>
<dbReference type="EMBL" id="CP011307">
    <property type="protein sequence ID" value="ALP95454.1"/>
    <property type="molecule type" value="Genomic_DNA"/>
</dbReference>
<reference evidence="2 4" key="1">
    <citation type="journal article" date="2015" name="Nat. Commun.">
        <title>Production of butyrate from lysine and the Amadori product fructoselysine by a human gut commensal.</title>
        <authorList>
            <person name="Bui T.P."/>
            <person name="Ritari J."/>
            <person name="Boeren S."/>
            <person name="de Waard P."/>
            <person name="Plugge C.M."/>
            <person name="de Vos W.M."/>
        </authorList>
    </citation>
    <scope>NUCLEOTIDE SEQUENCE [LARGE SCALE GENOMIC DNA]</scope>
    <source>
        <strain evidence="2 4">AF211</strain>
    </source>
</reference>
<evidence type="ECO:0000259" key="1">
    <source>
        <dbReference type="Pfam" id="PF13622"/>
    </source>
</evidence>
<dbReference type="GO" id="GO:0016289">
    <property type="term" value="F:acyl-CoA hydrolase activity"/>
    <property type="evidence" value="ECO:0007669"/>
    <property type="project" value="TreeGrafter"/>
</dbReference>
<dbReference type="STRING" id="1297617.IB211_03063"/>
<dbReference type="PANTHER" id="PTHR42856:SF1">
    <property type="entry name" value="ACYL-COENZYME A THIOESTERASE PAAI"/>
    <property type="match status" value="1"/>
</dbReference>
<dbReference type="InterPro" id="IPR029069">
    <property type="entry name" value="HotDog_dom_sf"/>
</dbReference>
<gene>
    <name evidence="3" type="ORF">C7373_107198</name>
    <name evidence="2" type="ORF">IB211_03063</name>
</gene>
<dbReference type="OrthoDB" id="328435at2"/>
<keyword evidence="4" id="KW-1185">Reference proteome</keyword>
<dbReference type="InterPro" id="IPR049449">
    <property type="entry name" value="TesB_ACOT8-like_N"/>
</dbReference>
<feature type="domain" description="Acyl-CoA thioesterase-like N-terminal HotDog" evidence="1">
    <location>
        <begin position="47"/>
        <end position="133"/>
    </location>
</feature>
<dbReference type="NCBIfam" id="TIGR00369">
    <property type="entry name" value="unchar_dom_1"/>
    <property type="match status" value="1"/>
</dbReference>
<dbReference type="GeneID" id="93230437"/>
<dbReference type="RefSeq" id="WP_052082540.1">
    <property type="nucleotide sequence ID" value="NZ_CAMREZ010000015.1"/>
</dbReference>
<dbReference type="SUPFAM" id="SSF54637">
    <property type="entry name" value="Thioesterase/thiol ester dehydrase-isomerase"/>
    <property type="match status" value="1"/>
</dbReference>
<dbReference type="Gene3D" id="3.10.129.10">
    <property type="entry name" value="Hotdog Thioesterase"/>
    <property type="match status" value="1"/>
</dbReference>
<name>A0A0S2W805_9FIRM</name>
<dbReference type="EMBL" id="QEKK01000007">
    <property type="protein sequence ID" value="PVY48448.1"/>
    <property type="molecule type" value="Genomic_DNA"/>
</dbReference>
<dbReference type="AlphaFoldDB" id="A0A0S2W805"/>
<evidence type="ECO:0000313" key="4">
    <source>
        <dbReference type="Proteomes" id="UP000064844"/>
    </source>
</evidence>
<dbReference type="InterPro" id="IPR003736">
    <property type="entry name" value="PAAI_dom"/>
</dbReference>
<proteinExistence type="predicted"/>
<evidence type="ECO:0000313" key="2">
    <source>
        <dbReference type="EMBL" id="ALP95454.1"/>
    </source>
</evidence>